<evidence type="ECO:0000256" key="4">
    <source>
        <dbReference type="SAM" id="Coils"/>
    </source>
</evidence>
<accession>A0A7T4R0B6</accession>
<feature type="transmembrane region" description="Helical" evidence="6">
    <location>
        <begin position="314"/>
        <end position="332"/>
    </location>
</feature>
<evidence type="ECO:0000256" key="2">
    <source>
        <dbReference type="ARBA" id="ARBA00012438"/>
    </source>
</evidence>
<dbReference type="EC" id="2.7.13.3" evidence="2"/>
<evidence type="ECO:0000313" key="9">
    <source>
        <dbReference type="Proteomes" id="UP000596063"/>
    </source>
</evidence>
<evidence type="ECO:0000259" key="7">
    <source>
        <dbReference type="PROSITE" id="PS50109"/>
    </source>
</evidence>
<dbReference type="SUPFAM" id="SSF55874">
    <property type="entry name" value="ATPase domain of HSP90 chaperone/DNA topoisomerase II/histidine kinase"/>
    <property type="match status" value="1"/>
</dbReference>
<dbReference type="InterPro" id="IPR003661">
    <property type="entry name" value="HisK_dim/P_dom"/>
</dbReference>
<evidence type="ECO:0000256" key="3">
    <source>
        <dbReference type="ARBA" id="ARBA00022553"/>
    </source>
</evidence>
<feature type="coiled-coil region" evidence="4">
    <location>
        <begin position="332"/>
        <end position="359"/>
    </location>
</feature>
<keyword evidence="6" id="KW-1133">Transmembrane helix</keyword>
<dbReference type="PANTHER" id="PTHR43065">
    <property type="entry name" value="SENSOR HISTIDINE KINASE"/>
    <property type="match status" value="1"/>
</dbReference>
<dbReference type="SUPFAM" id="SSF47384">
    <property type="entry name" value="Homodimeric domain of signal transducing histidine kinase"/>
    <property type="match status" value="1"/>
</dbReference>
<keyword evidence="3" id="KW-0597">Phosphoprotein</keyword>
<dbReference type="PROSITE" id="PS50109">
    <property type="entry name" value="HIS_KIN"/>
    <property type="match status" value="1"/>
</dbReference>
<dbReference type="Gene3D" id="1.10.287.130">
    <property type="match status" value="1"/>
</dbReference>
<gene>
    <name evidence="8" type="ORF">I6N98_17240</name>
</gene>
<dbReference type="Gene3D" id="3.30.565.10">
    <property type="entry name" value="Histidine kinase-like ATPase, C-terminal domain"/>
    <property type="match status" value="1"/>
</dbReference>
<name>A0A7T4R0B6_9GAMM</name>
<dbReference type="InterPro" id="IPR003594">
    <property type="entry name" value="HATPase_dom"/>
</dbReference>
<evidence type="ECO:0000256" key="5">
    <source>
        <dbReference type="SAM" id="MobiDB-lite"/>
    </source>
</evidence>
<keyword evidence="4" id="KW-0175">Coiled coil</keyword>
<dbReference type="InterPro" id="IPR004358">
    <property type="entry name" value="Sig_transdc_His_kin-like_C"/>
</dbReference>
<dbReference type="PANTHER" id="PTHR43065:SF50">
    <property type="entry name" value="HISTIDINE KINASE"/>
    <property type="match status" value="1"/>
</dbReference>
<dbReference type="SMART" id="SM00387">
    <property type="entry name" value="HATPase_c"/>
    <property type="match status" value="1"/>
</dbReference>
<dbReference type="PRINTS" id="PR00344">
    <property type="entry name" value="BCTRLSENSOR"/>
</dbReference>
<dbReference type="InterPro" id="IPR036890">
    <property type="entry name" value="HATPase_C_sf"/>
</dbReference>
<dbReference type="Pfam" id="PF19443">
    <property type="entry name" value="DAHL"/>
    <property type="match status" value="1"/>
</dbReference>
<evidence type="ECO:0000256" key="6">
    <source>
        <dbReference type="SAM" id="Phobius"/>
    </source>
</evidence>
<dbReference type="Proteomes" id="UP000596063">
    <property type="component" value="Chromosome"/>
</dbReference>
<feature type="domain" description="Histidine kinase" evidence="7">
    <location>
        <begin position="393"/>
        <end position="609"/>
    </location>
</feature>
<keyword evidence="9" id="KW-1185">Reference proteome</keyword>
<keyword evidence="6" id="KW-0472">Membrane</keyword>
<reference evidence="8 9" key="1">
    <citation type="submission" date="2020-12" db="EMBL/GenBank/DDBJ databases">
        <authorList>
            <person name="Shan Y."/>
        </authorList>
    </citation>
    <scope>NUCLEOTIDE SEQUENCE [LARGE SCALE GENOMIC DNA]</scope>
    <source>
        <strain evidence="9">csc3.9</strain>
    </source>
</reference>
<dbReference type="EMBL" id="CP066167">
    <property type="protein sequence ID" value="QQD18061.1"/>
    <property type="molecule type" value="Genomic_DNA"/>
</dbReference>
<feature type="transmembrane region" description="Helical" evidence="6">
    <location>
        <begin position="60"/>
        <end position="78"/>
    </location>
</feature>
<dbReference type="SMART" id="SM00388">
    <property type="entry name" value="HisKA"/>
    <property type="match status" value="1"/>
</dbReference>
<feature type="region of interest" description="Disordered" evidence="5">
    <location>
        <begin position="1"/>
        <end position="50"/>
    </location>
</feature>
<dbReference type="InterPro" id="IPR045812">
    <property type="entry name" value="DAHL"/>
</dbReference>
<proteinExistence type="predicted"/>
<dbReference type="AlphaFoldDB" id="A0A7T4R0B6"/>
<dbReference type="Pfam" id="PF00512">
    <property type="entry name" value="HisKA"/>
    <property type="match status" value="1"/>
</dbReference>
<organism evidence="8 9">
    <name type="scientific">Spongiibacter nanhainus</name>
    <dbReference type="NCBI Taxonomy" id="2794344"/>
    <lineage>
        <taxon>Bacteria</taxon>
        <taxon>Pseudomonadati</taxon>
        <taxon>Pseudomonadota</taxon>
        <taxon>Gammaproteobacteria</taxon>
        <taxon>Cellvibrionales</taxon>
        <taxon>Spongiibacteraceae</taxon>
        <taxon>Spongiibacter</taxon>
    </lineage>
</organism>
<sequence length="626" mass="67503">MSDLGMVSEGAAMDANATTPPGDQTAKNGMHREGGGAASRATPNKGSGRSGKGLVSLPRVIAMLAVVLALSLLAFLLWKTLRNPLETGLHIVRLEQLDTAASAELSLNGALVDARLNLESESQNLKTSRNRFEAALRALQSGQAGVAGVSPAVDSALAAYRDQAEEKLTLVDQYADEQRRLTLLFSAMRSAAVTALNIPGLSRSPQMQADIRDLVQGVTAYALQADPVVRDQVRGMVTEIALAASELETSESRAQIDELLNTSDSLMFTRDAAQTVIEDIDEVATGPALNQLYSSYNSHFSALQNTARQYRQTLAVFAAALLLAFGVIALRLRSSFSTLDELNAELQEANTNLEGVVAERTQDLRQALDDLRMQQAQLIQSEKMASLGQMVAGVAHEINTPLGYASSNVEIVRESLKMMEEGVDAESREEFDMLLGDAQYGLEQIGELVMGLKNFSRVDRSQTELFDLNEGLDTSLKICQNNLKDRVQIEKHYGELPDIRCAPSQLNQVFLNLINNAAQAIDGPGTITLSTRQVDDHVEVSVRDTGSGMDAETRDHIFEPFFTTKPVGEGTGLGLSIVFRIIEDHGGEISVESEPGQGTEFTVRLPIESAQQSASVVVESDPVVGA</sequence>
<feature type="compositionally biased region" description="Polar residues" evidence="5">
    <location>
        <begin position="16"/>
        <end position="27"/>
    </location>
</feature>
<dbReference type="KEGG" id="snan:I6N98_17240"/>
<dbReference type="RefSeq" id="WP_198569559.1">
    <property type="nucleotide sequence ID" value="NZ_CP066167.1"/>
</dbReference>
<comment type="catalytic activity">
    <reaction evidence="1">
        <text>ATP + protein L-histidine = ADP + protein N-phospho-L-histidine.</text>
        <dbReference type="EC" id="2.7.13.3"/>
    </reaction>
</comment>
<dbReference type="GO" id="GO:0000155">
    <property type="term" value="F:phosphorelay sensor kinase activity"/>
    <property type="evidence" value="ECO:0007669"/>
    <property type="project" value="InterPro"/>
</dbReference>
<dbReference type="Pfam" id="PF02518">
    <property type="entry name" value="HATPase_c"/>
    <property type="match status" value="1"/>
</dbReference>
<dbReference type="InterPro" id="IPR005467">
    <property type="entry name" value="His_kinase_dom"/>
</dbReference>
<evidence type="ECO:0000313" key="8">
    <source>
        <dbReference type="EMBL" id="QQD18061.1"/>
    </source>
</evidence>
<dbReference type="InterPro" id="IPR036097">
    <property type="entry name" value="HisK_dim/P_sf"/>
</dbReference>
<evidence type="ECO:0000256" key="1">
    <source>
        <dbReference type="ARBA" id="ARBA00000085"/>
    </source>
</evidence>
<dbReference type="CDD" id="cd00082">
    <property type="entry name" value="HisKA"/>
    <property type="match status" value="1"/>
</dbReference>
<protein>
    <recommendedName>
        <fullName evidence="2">histidine kinase</fullName>
        <ecNumber evidence="2">2.7.13.3</ecNumber>
    </recommendedName>
</protein>
<keyword evidence="6" id="KW-0812">Transmembrane</keyword>